<dbReference type="Pfam" id="PF00176">
    <property type="entry name" value="SNF2-rel_dom"/>
    <property type="match status" value="1"/>
</dbReference>
<feature type="domain" description="SNF2 N-terminal" evidence="2">
    <location>
        <begin position="92"/>
        <end position="421"/>
    </location>
</feature>
<proteinExistence type="predicted"/>
<dbReference type="OrthoDB" id="423559at2759"/>
<dbReference type="GeneID" id="100574146"/>
<dbReference type="GO" id="GO:0061630">
    <property type="term" value="F:ubiquitin protein ligase activity"/>
    <property type="evidence" value="ECO:0007669"/>
    <property type="project" value="TreeGrafter"/>
</dbReference>
<keyword evidence="4" id="KW-1185">Reference proteome</keyword>
<feature type="compositionally biased region" description="Polar residues" evidence="1">
    <location>
        <begin position="1"/>
        <end position="24"/>
    </location>
</feature>
<evidence type="ECO:0000313" key="4">
    <source>
        <dbReference type="Proteomes" id="UP000007819"/>
    </source>
</evidence>
<name>A0A8R2D367_ACYPI</name>
<dbReference type="InterPro" id="IPR052583">
    <property type="entry name" value="ATP-helicase/E3_Ub-Ligase"/>
</dbReference>
<accession>A0A8R2D367</accession>
<reference evidence="4" key="1">
    <citation type="submission" date="2010-06" db="EMBL/GenBank/DDBJ databases">
        <authorList>
            <person name="Jiang H."/>
            <person name="Abraham K."/>
            <person name="Ali S."/>
            <person name="Alsbrooks S.L."/>
            <person name="Anim B.N."/>
            <person name="Anosike U.S."/>
            <person name="Attaway T."/>
            <person name="Bandaranaike D.P."/>
            <person name="Battles P.K."/>
            <person name="Bell S.N."/>
            <person name="Bell A.V."/>
            <person name="Beltran B."/>
            <person name="Bickham C."/>
            <person name="Bustamante Y."/>
            <person name="Caleb T."/>
            <person name="Canada A."/>
            <person name="Cardenas V."/>
            <person name="Carter K."/>
            <person name="Chacko J."/>
            <person name="Chandrabose M.N."/>
            <person name="Chavez D."/>
            <person name="Chavez A."/>
            <person name="Chen L."/>
            <person name="Chu H.-S."/>
            <person name="Claassen K.J."/>
            <person name="Cockrell R."/>
            <person name="Collins M."/>
            <person name="Cooper J.A."/>
            <person name="Cree A."/>
            <person name="Curry S.M."/>
            <person name="Da Y."/>
            <person name="Dao M.D."/>
            <person name="Das B."/>
            <person name="Davila M.-L."/>
            <person name="Davy-Carroll L."/>
            <person name="Denson S."/>
            <person name="Dinh H."/>
            <person name="Ebong V.E."/>
            <person name="Edwards J.R."/>
            <person name="Egan A."/>
            <person name="El-Daye J."/>
            <person name="Escobedo L."/>
            <person name="Fernandez S."/>
            <person name="Fernando P.R."/>
            <person name="Flagg N."/>
            <person name="Forbes L.D."/>
            <person name="Fowler R.G."/>
            <person name="Fu Q."/>
            <person name="Gabisi R.A."/>
            <person name="Ganer J."/>
            <person name="Garbino Pronczuk A."/>
            <person name="Garcia R.M."/>
            <person name="Garner T."/>
            <person name="Garrett T.E."/>
            <person name="Gonzalez D.A."/>
            <person name="Hamid H."/>
            <person name="Hawkins E.S."/>
            <person name="Hirani K."/>
            <person name="Hogues M.E."/>
            <person name="Hollins B."/>
            <person name="Hsiao C.-H."/>
            <person name="Jabil R."/>
            <person name="James M.L."/>
            <person name="Jhangiani S.N."/>
            <person name="Johnson B."/>
            <person name="Johnson Q."/>
            <person name="Joshi V."/>
            <person name="Kalu J.B."/>
            <person name="Kam C."/>
            <person name="Kashfia A."/>
            <person name="Keebler J."/>
            <person name="Kisamo H."/>
            <person name="Kovar C.L."/>
            <person name="Lago L.A."/>
            <person name="Lai C.-Y."/>
            <person name="Laidlaw J."/>
            <person name="Lara F."/>
            <person name="Le T.-K."/>
            <person name="Lee S.L."/>
            <person name="Legall F.H."/>
            <person name="Lemon S.J."/>
            <person name="Lewis L.R."/>
            <person name="Li B."/>
            <person name="Liu Y."/>
            <person name="Liu Y.-S."/>
            <person name="Lopez J."/>
            <person name="Lozado R.J."/>
            <person name="Lu J."/>
            <person name="Madu R.C."/>
            <person name="Maheshwari M."/>
            <person name="Maheshwari R."/>
            <person name="Malloy K."/>
            <person name="Martinez E."/>
            <person name="Mathew T."/>
            <person name="Mercado I.C."/>
            <person name="Mercado C."/>
            <person name="Meyer B."/>
            <person name="Montgomery K."/>
            <person name="Morgan M.B."/>
            <person name="Munidasa M."/>
            <person name="Nazareth L.V."/>
            <person name="Nelson J."/>
            <person name="Ng B.M."/>
            <person name="Nguyen N.B."/>
            <person name="Nguyen P.Q."/>
            <person name="Nguyen T."/>
            <person name="Obregon M."/>
            <person name="Okwuonu G.O."/>
            <person name="Onwere C.G."/>
            <person name="Orozco G."/>
            <person name="Parra A."/>
            <person name="Patel S."/>
            <person name="Patil S."/>
            <person name="Perez A."/>
            <person name="Perez Y."/>
            <person name="Pham C."/>
            <person name="Primus E.L."/>
            <person name="Pu L.-L."/>
            <person name="Puazo M."/>
            <person name="Qin X."/>
            <person name="Quiroz J.B."/>
            <person name="Reese J."/>
            <person name="Richards S."/>
            <person name="Rives C.M."/>
            <person name="Robberts R."/>
            <person name="Ruiz S.J."/>
            <person name="Ruiz M.J."/>
            <person name="Santibanez J."/>
            <person name="Schneider B.W."/>
            <person name="Sisson I."/>
            <person name="Smith M."/>
            <person name="Sodergren E."/>
            <person name="Song X.-Z."/>
            <person name="Song B.B."/>
            <person name="Summersgill H."/>
            <person name="Thelus R."/>
            <person name="Thornton R.D."/>
            <person name="Trejos Z.Y."/>
            <person name="Usmani K."/>
            <person name="Vattathil S."/>
            <person name="Villasana D."/>
            <person name="Walker D.L."/>
            <person name="Wang S."/>
            <person name="Wang K."/>
            <person name="White C.S."/>
            <person name="Williams A.C."/>
            <person name="Williamson J."/>
            <person name="Wilson K."/>
            <person name="Woghiren I.O."/>
            <person name="Woodworth J.R."/>
            <person name="Worley K.C."/>
            <person name="Wright R.A."/>
            <person name="Wu W."/>
            <person name="Young L."/>
            <person name="Zhang L."/>
            <person name="Zhang J."/>
            <person name="Zhu Y."/>
            <person name="Muzny D.M."/>
            <person name="Weinstock G."/>
            <person name="Gibbs R.A."/>
        </authorList>
    </citation>
    <scope>NUCLEOTIDE SEQUENCE [LARGE SCALE GENOMIC DNA]</scope>
    <source>
        <strain evidence="4">LSR1</strain>
    </source>
</reference>
<dbReference type="GO" id="GO:0000209">
    <property type="term" value="P:protein polyubiquitination"/>
    <property type="evidence" value="ECO:0007669"/>
    <property type="project" value="TreeGrafter"/>
</dbReference>
<dbReference type="PANTHER" id="PTHR45865:SF1">
    <property type="entry name" value="E3 UBIQUITIN-PROTEIN LIGASE SHPRH"/>
    <property type="match status" value="1"/>
</dbReference>
<dbReference type="EnsemblMetazoa" id="XM_016803271.2">
    <property type="protein sequence ID" value="XP_016658760.1"/>
    <property type="gene ID" value="LOC100574146"/>
</dbReference>
<dbReference type="InterPro" id="IPR000330">
    <property type="entry name" value="SNF2_N"/>
</dbReference>
<dbReference type="RefSeq" id="XP_016658760.1">
    <property type="nucleotide sequence ID" value="XM_016803271.2"/>
</dbReference>
<dbReference type="GO" id="GO:0005634">
    <property type="term" value="C:nucleus"/>
    <property type="evidence" value="ECO:0007669"/>
    <property type="project" value="TreeGrafter"/>
</dbReference>
<dbReference type="KEGG" id="api:100574146"/>
<dbReference type="InterPro" id="IPR038718">
    <property type="entry name" value="SNF2-like_sf"/>
</dbReference>
<dbReference type="GO" id="GO:0005524">
    <property type="term" value="F:ATP binding"/>
    <property type="evidence" value="ECO:0007669"/>
    <property type="project" value="InterPro"/>
</dbReference>
<dbReference type="GO" id="GO:0006974">
    <property type="term" value="P:DNA damage response"/>
    <property type="evidence" value="ECO:0007669"/>
    <property type="project" value="TreeGrafter"/>
</dbReference>
<evidence type="ECO:0000313" key="3">
    <source>
        <dbReference type="EnsemblMetazoa" id="XP_016658760.1"/>
    </source>
</evidence>
<dbReference type="SUPFAM" id="SSF52540">
    <property type="entry name" value="P-loop containing nucleoside triphosphate hydrolases"/>
    <property type="match status" value="1"/>
</dbReference>
<sequence>MANSVSTSQPGPSSAAHPSTTQSPAEEDSQFPRLELANVRMTTKKKLPLLMCSEDDIYDPQLLEKIQFYHQDTEDRFEVPCNITLNAKYESYHRKTVRWMVDIERRNSINGQSQSTGGILADVVEEDKRLEIITCIVANPPPTIIYRQKVLIDDRTEESKSSKPIPPHSKCIISKINKNINYGPKLFNTSTNDRSQNIVEHLSNKLHLSTKNVKSEDRRECFYQNINSNSPFLICEMCGEAHDKKCSVFDPKLEGWLPYLCSSCWKFNDAIQCKATLLIVPDYCLEQWNQDIQRIAGTTLKWFVYNGIQSCNFIQPTVFNNFNVVLMTYNKLVKELNYGQHYVDENQATTGLRCFKKYPQSPLLCITWWRICLDQPQSYNTNIHRVFKIVSSLKSGHRWVMPGTLVQESSKNFFSIVKYLDLLEVNFDYINFINAIKEKTEDSLIWIYRQKVLIDNRTEESESNKPIPPHKV</sequence>
<dbReference type="Proteomes" id="UP000007819">
    <property type="component" value="Chromosome X"/>
</dbReference>
<dbReference type="InterPro" id="IPR027417">
    <property type="entry name" value="P-loop_NTPase"/>
</dbReference>
<protein>
    <recommendedName>
        <fullName evidence="2">SNF2 N-terminal domain-containing protein</fullName>
    </recommendedName>
</protein>
<dbReference type="PANTHER" id="PTHR45865">
    <property type="entry name" value="E3 UBIQUITIN-PROTEIN LIGASE SHPRH FAMILY MEMBER"/>
    <property type="match status" value="1"/>
</dbReference>
<dbReference type="AlphaFoldDB" id="A0A8R2D367"/>
<organism evidence="3 4">
    <name type="scientific">Acyrthosiphon pisum</name>
    <name type="common">Pea aphid</name>
    <dbReference type="NCBI Taxonomy" id="7029"/>
    <lineage>
        <taxon>Eukaryota</taxon>
        <taxon>Metazoa</taxon>
        <taxon>Ecdysozoa</taxon>
        <taxon>Arthropoda</taxon>
        <taxon>Hexapoda</taxon>
        <taxon>Insecta</taxon>
        <taxon>Pterygota</taxon>
        <taxon>Neoptera</taxon>
        <taxon>Paraneoptera</taxon>
        <taxon>Hemiptera</taxon>
        <taxon>Sternorrhyncha</taxon>
        <taxon>Aphidomorpha</taxon>
        <taxon>Aphidoidea</taxon>
        <taxon>Aphididae</taxon>
        <taxon>Macrosiphini</taxon>
        <taxon>Acyrthosiphon</taxon>
    </lineage>
</organism>
<dbReference type="Gene3D" id="3.40.50.10810">
    <property type="entry name" value="Tandem AAA-ATPase domain"/>
    <property type="match status" value="1"/>
</dbReference>
<feature type="region of interest" description="Disordered" evidence="1">
    <location>
        <begin position="1"/>
        <end position="33"/>
    </location>
</feature>
<evidence type="ECO:0000259" key="2">
    <source>
        <dbReference type="Pfam" id="PF00176"/>
    </source>
</evidence>
<reference evidence="3" key="2">
    <citation type="submission" date="2022-06" db="UniProtKB">
        <authorList>
            <consortium name="EnsemblMetazoa"/>
        </authorList>
    </citation>
    <scope>IDENTIFICATION</scope>
</reference>
<evidence type="ECO:0000256" key="1">
    <source>
        <dbReference type="SAM" id="MobiDB-lite"/>
    </source>
</evidence>